<dbReference type="InterPro" id="IPR007627">
    <property type="entry name" value="RNA_pol_sigma70_r2"/>
</dbReference>
<dbReference type="GO" id="GO:0006352">
    <property type="term" value="P:DNA-templated transcription initiation"/>
    <property type="evidence" value="ECO:0007669"/>
    <property type="project" value="InterPro"/>
</dbReference>
<dbReference type="PANTHER" id="PTHR31157">
    <property type="entry name" value="SCP DOMAIN-CONTAINING PROTEIN"/>
    <property type="match status" value="1"/>
</dbReference>
<organism evidence="4 5">
    <name type="scientific">Actinocrinis puniceicyclus</name>
    <dbReference type="NCBI Taxonomy" id="977794"/>
    <lineage>
        <taxon>Bacteria</taxon>
        <taxon>Bacillati</taxon>
        <taxon>Actinomycetota</taxon>
        <taxon>Actinomycetes</taxon>
        <taxon>Catenulisporales</taxon>
        <taxon>Actinospicaceae</taxon>
        <taxon>Actinocrinis</taxon>
    </lineage>
</organism>
<dbReference type="SUPFAM" id="SSF88946">
    <property type="entry name" value="Sigma2 domain of RNA polymerase sigma factors"/>
    <property type="match status" value="1"/>
</dbReference>
<evidence type="ECO:0000313" key="5">
    <source>
        <dbReference type="Proteomes" id="UP000677913"/>
    </source>
</evidence>
<sequence length="559" mass="58005">MVGQMDARLVTAARNGDQDCLDELVARYLPLVYNIVGRALARHGDVDDVVQETMLRVVRGLGGLRRPERFRSWLVAIAMNQVREHARNHRDTAPLDRIEQLADPGADFVDLTLAELGLSGQRRETALATRWLDPDDRHLLALWWLVTAGHLTRAELVEALDLDAHHVTVRIARMKAQLDGARLVVRALIARPRCPGLSQAAGSWRGQESPLWRKRFARHVRACTYCSSAEMDLVPAERLLAGLGLVPLPAGYAAYMLACTHGVAHTAAIATATVTTPANTGPEGRIPGRRGRHGASHRVAPHAGHIGRLATKPLLAVTALAAVAGIGLATVYAVASGHPAPAARPPRALSSSAPALAPLSSGSSPATATAATSAAASPKPSPSASAAKPGPSAAVSRKPPVTATSTAAGGTSGGGGANQSAAVQQVLDLINQARAQAGLPAYTITSGLTGSATKHNQTMSGGCGLSHQCPGEPALGARETAAGVQWTSAGENIGEGGPVSDTQAAIAQMAVGLTQGMLDEKPPNDGHRQNILSGSFHHIGIAVSRDGSGTVWMTQDFSS</sequence>
<feature type="compositionally biased region" description="Low complexity" evidence="1">
    <location>
        <begin position="276"/>
        <end position="285"/>
    </location>
</feature>
<evidence type="ECO:0000259" key="3">
    <source>
        <dbReference type="Pfam" id="PF04542"/>
    </source>
</evidence>
<feature type="domain" description="SCP" evidence="2">
    <location>
        <begin position="427"/>
        <end position="557"/>
    </location>
</feature>
<comment type="caution">
    <text evidence="4">The sequence shown here is derived from an EMBL/GenBank/DDBJ whole genome shotgun (WGS) entry which is preliminary data.</text>
</comment>
<dbReference type="GO" id="GO:0003700">
    <property type="term" value="F:DNA-binding transcription factor activity"/>
    <property type="evidence" value="ECO:0007669"/>
    <property type="project" value="InterPro"/>
</dbReference>
<dbReference type="InterPro" id="IPR013325">
    <property type="entry name" value="RNA_pol_sigma_r2"/>
</dbReference>
<dbReference type="PANTHER" id="PTHR31157:SF1">
    <property type="entry name" value="SCP DOMAIN-CONTAINING PROTEIN"/>
    <property type="match status" value="1"/>
</dbReference>
<feature type="compositionally biased region" description="Low complexity" evidence="1">
    <location>
        <begin position="339"/>
        <end position="394"/>
    </location>
</feature>
<reference evidence="4" key="1">
    <citation type="submission" date="2021-04" db="EMBL/GenBank/DDBJ databases">
        <title>Genome based classification of Actinospica acidithermotolerans sp. nov., an actinobacterium isolated from an Indonesian hot spring.</title>
        <authorList>
            <person name="Kusuma A.B."/>
            <person name="Putra K.E."/>
            <person name="Nafisah S."/>
            <person name="Loh J."/>
            <person name="Nouioui I."/>
            <person name="Goodfellow M."/>
        </authorList>
    </citation>
    <scope>NUCLEOTIDE SEQUENCE</scope>
    <source>
        <strain evidence="4">DSM 45618</strain>
    </source>
</reference>
<accession>A0A8J7WTB9</accession>
<dbReference type="InterPro" id="IPR014044">
    <property type="entry name" value="CAP_dom"/>
</dbReference>
<proteinExistence type="predicted"/>
<dbReference type="EMBL" id="JAGSXH010000101">
    <property type="protein sequence ID" value="MBS2965789.1"/>
    <property type="molecule type" value="Genomic_DNA"/>
</dbReference>
<feature type="compositionally biased region" description="Basic residues" evidence="1">
    <location>
        <begin position="287"/>
        <end position="297"/>
    </location>
</feature>
<keyword evidence="5" id="KW-1185">Reference proteome</keyword>
<protein>
    <submittedName>
        <fullName evidence="4">Sigma-70 family RNA polymerase sigma factor</fullName>
    </submittedName>
</protein>
<dbReference type="Gene3D" id="3.40.33.10">
    <property type="entry name" value="CAP"/>
    <property type="match status" value="1"/>
</dbReference>
<dbReference type="Pfam" id="PF04542">
    <property type="entry name" value="Sigma70_r2"/>
    <property type="match status" value="1"/>
</dbReference>
<dbReference type="RefSeq" id="WP_211470212.1">
    <property type="nucleotide sequence ID" value="NZ_JAGSXH010000101.1"/>
</dbReference>
<dbReference type="NCBIfam" id="TIGR02937">
    <property type="entry name" value="sigma70-ECF"/>
    <property type="match status" value="1"/>
</dbReference>
<dbReference type="InterPro" id="IPR035940">
    <property type="entry name" value="CAP_sf"/>
</dbReference>
<dbReference type="CDD" id="cd05379">
    <property type="entry name" value="CAP_bacterial"/>
    <property type="match status" value="1"/>
</dbReference>
<dbReference type="InterPro" id="IPR014284">
    <property type="entry name" value="RNA_pol_sigma-70_dom"/>
</dbReference>
<evidence type="ECO:0000313" key="4">
    <source>
        <dbReference type="EMBL" id="MBS2965789.1"/>
    </source>
</evidence>
<evidence type="ECO:0000259" key="2">
    <source>
        <dbReference type="Pfam" id="PF00188"/>
    </source>
</evidence>
<gene>
    <name evidence="4" type="ORF">KGA66_22240</name>
</gene>
<dbReference type="SUPFAM" id="SSF55797">
    <property type="entry name" value="PR-1-like"/>
    <property type="match status" value="1"/>
</dbReference>
<feature type="region of interest" description="Disordered" evidence="1">
    <location>
        <begin position="339"/>
        <end position="418"/>
    </location>
</feature>
<feature type="region of interest" description="Disordered" evidence="1">
    <location>
        <begin position="276"/>
        <end position="297"/>
    </location>
</feature>
<feature type="domain" description="RNA polymerase sigma-70 region 2" evidence="3">
    <location>
        <begin position="24"/>
        <end position="90"/>
    </location>
</feature>
<dbReference type="Pfam" id="PF00188">
    <property type="entry name" value="CAP"/>
    <property type="match status" value="1"/>
</dbReference>
<dbReference type="Gene3D" id="1.10.1740.10">
    <property type="match status" value="1"/>
</dbReference>
<evidence type="ECO:0000256" key="1">
    <source>
        <dbReference type="SAM" id="MobiDB-lite"/>
    </source>
</evidence>
<dbReference type="Proteomes" id="UP000677913">
    <property type="component" value="Unassembled WGS sequence"/>
</dbReference>
<name>A0A8J7WTB9_9ACTN</name>
<dbReference type="AlphaFoldDB" id="A0A8J7WTB9"/>